<organism evidence="2 3">
    <name type="scientific">Mangrovibacterium marinum</name>
    <dbReference type="NCBI Taxonomy" id="1639118"/>
    <lineage>
        <taxon>Bacteria</taxon>
        <taxon>Pseudomonadati</taxon>
        <taxon>Bacteroidota</taxon>
        <taxon>Bacteroidia</taxon>
        <taxon>Marinilabiliales</taxon>
        <taxon>Prolixibacteraceae</taxon>
        <taxon>Mangrovibacterium</taxon>
    </lineage>
</organism>
<gene>
    <name evidence="2" type="ORF">C8N47_12530</name>
</gene>
<dbReference type="EMBL" id="QAAD01000025">
    <property type="protein sequence ID" value="PTN05933.1"/>
    <property type="molecule type" value="Genomic_DNA"/>
</dbReference>
<comment type="similarity">
    <text evidence="1">Belongs to the ROK (NagC/XylR) family.</text>
</comment>
<evidence type="ECO:0000256" key="1">
    <source>
        <dbReference type="ARBA" id="ARBA00006479"/>
    </source>
</evidence>
<dbReference type="PANTHER" id="PTHR18964">
    <property type="entry name" value="ROK (REPRESSOR, ORF, KINASE) FAMILY"/>
    <property type="match status" value="1"/>
</dbReference>
<dbReference type="Pfam" id="PF00480">
    <property type="entry name" value="ROK"/>
    <property type="match status" value="1"/>
</dbReference>
<accession>A0A2T5BXV3</accession>
<sequence length="238" mass="26145">MVVVDAIVETISKVVTYNTSAIGIGIPSIVDVEKGIVYDVMNIPAWKEVPIKSLLEEKLNLPVFVNNDANCFAIGEKIYGEGKDFQHFVGVTLGTGLGAGIIQNGRLLKDANCGSGEFCIVPYLNSDYEHYCSGMYFQKRGHSGQEFYEKAKEGDPSSLKVFNDFGFHIGQLVKLVMATVDPQMIVFGGSVAKTFPFFKDAMRMAITDFPYSKSANKLEIRISEKDDHAIYGAAALCR</sequence>
<evidence type="ECO:0000313" key="3">
    <source>
        <dbReference type="Proteomes" id="UP000243525"/>
    </source>
</evidence>
<comment type="caution">
    <text evidence="2">The sequence shown here is derived from an EMBL/GenBank/DDBJ whole genome shotgun (WGS) entry which is preliminary data.</text>
</comment>
<proteinExistence type="inferred from homology"/>
<name>A0A2T5BXV3_9BACT</name>
<dbReference type="AlphaFoldDB" id="A0A2T5BXV3"/>
<dbReference type="InterPro" id="IPR043129">
    <property type="entry name" value="ATPase_NBD"/>
</dbReference>
<dbReference type="Proteomes" id="UP000243525">
    <property type="component" value="Unassembled WGS sequence"/>
</dbReference>
<dbReference type="CDD" id="cd23763">
    <property type="entry name" value="ASKHA_ATPase_ROK"/>
    <property type="match status" value="1"/>
</dbReference>
<keyword evidence="2" id="KW-0418">Kinase</keyword>
<dbReference type="SUPFAM" id="SSF53067">
    <property type="entry name" value="Actin-like ATPase domain"/>
    <property type="match status" value="1"/>
</dbReference>
<dbReference type="Gene3D" id="3.30.420.40">
    <property type="match status" value="2"/>
</dbReference>
<protein>
    <submittedName>
        <fullName evidence="2">Glucokinase</fullName>
    </submittedName>
</protein>
<dbReference type="GO" id="GO:0016301">
    <property type="term" value="F:kinase activity"/>
    <property type="evidence" value="ECO:0007669"/>
    <property type="project" value="UniProtKB-KW"/>
</dbReference>
<dbReference type="InterPro" id="IPR000600">
    <property type="entry name" value="ROK"/>
</dbReference>
<reference evidence="2 3" key="1">
    <citation type="submission" date="2018-04" db="EMBL/GenBank/DDBJ databases">
        <title>Genomic Encyclopedia of Archaeal and Bacterial Type Strains, Phase II (KMG-II): from individual species to whole genera.</title>
        <authorList>
            <person name="Goeker M."/>
        </authorList>
    </citation>
    <scope>NUCLEOTIDE SEQUENCE [LARGE SCALE GENOMIC DNA]</scope>
    <source>
        <strain evidence="2 3">DSM 28823</strain>
    </source>
</reference>
<keyword evidence="2" id="KW-0808">Transferase</keyword>
<keyword evidence="3" id="KW-1185">Reference proteome</keyword>
<evidence type="ECO:0000313" key="2">
    <source>
        <dbReference type="EMBL" id="PTN05933.1"/>
    </source>
</evidence>
<dbReference type="PANTHER" id="PTHR18964:SF149">
    <property type="entry name" value="BIFUNCTIONAL UDP-N-ACETYLGLUCOSAMINE 2-EPIMERASE_N-ACETYLMANNOSAMINE KINASE"/>
    <property type="match status" value="1"/>
</dbReference>